<name>A0A9D1FG34_9PROT</name>
<evidence type="ECO:0000259" key="2">
    <source>
        <dbReference type="PROSITE" id="PS50975"/>
    </source>
</evidence>
<dbReference type="EMBL" id="DVJI01000012">
    <property type="protein sequence ID" value="HIS70940.1"/>
    <property type="molecule type" value="Genomic_DNA"/>
</dbReference>
<dbReference type="AlphaFoldDB" id="A0A9D1FG34"/>
<dbReference type="InterPro" id="IPR011761">
    <property type="entry name" value="ATP-grasp"/>
</dbReference>
<reference evidence="3" key="1">
    <citation type="submission" date="2020-10" db="EMBL/GenBank/DDBJ databases">
        <authorList>
            <person name="Gilroy R."/>
        </authorList>
    </citation>
    <scope>NUCLEOTIDE SEQUENCE</scope>
    <source>
        <strain evidence="3">ChiGjej3B3-5194</strain>
    </source>
</reference>
<comment type="caution">
    <text evidence="3">The sequence shown here is derived from an EMBL/GenBank/DDBJ whole genome shotgun (WGS) entry which is preliminary data.</text>
</comment>
<accession>A0A9D1FG34</accession>
<sequence length="290" mass="32613">MKVAIVSSLEHCNKISEDKGLKSALQKYGIESDIVAWESKDTEWTIYDAAILRSAWGYHKKYDEFIQWMDHLDTCGVRLINSTNMVRWNIHKDLQLDTLRTLGIPVIPYSITNSADINIAILKKQFNTNKIVLKPTVSASGTDTYILGDSLSRNTIVPADIATIFKNRQIIAQPYLENIIDGEYALVYIGGQFSHAVIRFPGVFAQKQSPVYIEKLTVPAKILGLAENCARKMNQHFGSTPAYARYDIVDGIIMEVELAEPDLMTRNIPEENSLKALSNLAQIVHKEAVR</sequence>
<dbReference type="SUPFAM" id="SSF56059">
    <property type="entry name" value="Glutathione synthetase ATP-binding domain-like"/>
    <property type="match status" value="1"/>
</dbReference>
<dbReference type="PANTHER" id="PTHR39217">
    <property type="match status" value="1"/>
</dbReference>
<keyword evidence="1" id="KW-0067">ATP-binding</keyword>
<dbReference type="GO" id="GO:0005524">
    <property type="term" value="F:ATP binding"/>
    <property type="evidence" value="ECO:0007669"/>
    <property type="project" value="UniProtKB-UniRule"/>
</dbReference>
<dbReference type="PANTHER" id="PTHR39217:SF1">
    <property type="entry name" value="GLUTATHIONE SYNTHETASE"/>
    <property type="match status" value="1"/>
</dbReference>
<dbReference type="GO" id="GO:0046872">
    <property type="term" value="F:metal ion binding"/>
    <property type="evidence" value="ECO:0007669"/>
    <property type="project" value="InterPro"/>
</dbReference>
<reference evidence="3" key="2">
    <citation type="journal article" date="2021" name="PeerJ">
        <title>Extensive microbial diversity within the chicken gut microbiome revealed by metagenomics and culture.</title>
        <authorList>
            <person name="Gilroy R."/>
            <person name="Ravi A."/>
            <person name="Getino M."/>
            <person name="Pursley I."/>
            <person name="Horton D.L."/>
            <person name="Alikhan N.F."/>
            <person name="Baker D."/>
            <person name="Gharbi K."/>
            <person name="Hall N."/>
            <person name="Watson M."/>
            <person name="Adriaenssens E.M."/>
            <person name="Foster-Nyarko E."/>
            <person name="Jarju S."/>
            <person name="Secka A."/>
            <person name="Antonio M."/>
            <person name="Oren A."/>
            <person name="Chaudhuri R.R."/>
            <person name="La Ragione R."/>
            <person name="Hildebrand F."/>
            <person name="Pallen M.J."/>
        </authorList>
    </citation>
    <scope>NUCLEOTIDE SEQUENCE</scope>
    <source>
        <strain evidence="3">ChiGjej3B3-5194</strain>
    </source>
</reference>
<dbReference type="Proteomes" id="UP000886742">
    <property type="component" value="Unassembled WGS sequence"/>
</dbReference>
<dbReference type="Pfam" id="PF02955">
    <property type="entry name" value="GSH-S_ATP"/>
    <property type="match status" value="1"/>
</dbReference>
<feature type="domain" description="ATP-grasp" evidence="2">
    <location>
        <begin position="96"/>
        <end position="285"/>
    </location>
</feature>
<organism evidence="3 4">
    <name type="scientific">Candidatus Enterousia intestinigallinarum</name>
    <dbReference type="NCBI Taxonomy" id="2840790"/>
    <lineage>
        <taxon>Bacteria</taxon>
        <taxon>Pseudomonadati</taxon>
        <taxon>Pseudomonadota</taxon>
        <taxon>Alphaproteobacteria</taxon>
        <taxon>Candidatus Enterousia</taxon>
    </lineage>
</organism>
<evidence type="ECO:0000256" key="1">
    <source>
        <dbReference type="PROSITE-ProRule" id="PRU00409"/>
    </source>
</evidence>
<evidence type="ECO:0000313" key="3">
    <source>
        <dbReference type="EMBL" id="HIS70940.1"/>
    </source>
</evidence>
<dbReference type="InterPro" id="IPR004218">
    <property type="entry name" value="GSHS_ATP-bd"/>
</dbReference>
<gene>
    <name evidence="3" type="ORF">IAD02_03040</name>
</gene>
<dbReference type="InterPro" id="IPR053191">
    <property type="entry name" value="DcsG_Biosynth_Enzyme"/>
</dbReference>
<dbReference type="PROSITE" id="PS50975">
    <property type="entry name" value="ATP_GRASP"/>
    <property type="match status" value="1"/>
</dbReference>
<evidence type="ECO:0000313" key="4">
    <source>
        <dbReference type="Proteomes" id="UP000886742"/>
    </source>
</evidence>
<proteinExistence type="predicted"/>
<protein>
    <recommendedName>
        <fullName evidence="2">ATP-grasp domain-containing protein</fullName>
    </recommendedName>
</protein>
<keyword evidence="1" id="KW-0547">Nucleotide-binding</keyword>
<dbReference type="GO" id="GO:0004363">
    <property type="term" value="F:glutathione synthase activity"/>
    <property type="evidence" value="ECO:0007669"/>
    <property type="project" value="InterPro"/>
</dbReference>